<evidence type="ECO:0000313" key="2">
    <source>
        <dbReference type="Proteomes" id="UP000318081"/>
    </source>
</evidence>
<protein>
    <recommendedName>
        <fullName evidence="3">Plasmid related protein</fullName>
    </recommendedName>
</protein>
<dbReference type="Proteomes" id="UP000318081">
    <property type="component" value="Chromosome"/>
</dbReference>
<dbReference type="EMBL" id="CP036432">
    <property type="protein sequence ID" value="QDV85413.1"/>
    <property type="molecule type" value="Genomic_DNA"/>
</dbReference>
<dbReference type="RefSeq" id="WP_145215004.1">
    <property type="nucleotide sequence ID" value="NZ_CP036432.1"/>
</dbReference>
<accession>A0ABX5XTR3</accession>
<organism evidence="1 2">
    <name type="scientific">Stieleria magnilauensis</name>
    <dbReference type="NCBI Taxonomy" id="2527963"/>
    <lineage>
        <taxon>Bacteria</taxon>
        <taxon>Pseudomonadati</taxon>
        <taxon>Planctomycetota</taxon>
        <taxon>Planctomycetia</taxon>
        <taxon>Pirellulales</taxon>
        <taxon>Pirellulaceae</taxon>
        <taxon>Stieleria</taxon>
    </lineage>
</organism>
<gene>
    <name evidence="1" type="ORF">TBK1r_43930</name>
</gene>
<sequence length="89" mass="9806">MAAKFEVGQLGITPGAQELIPMKEVEVALNRHASGDWGKVCDDDNAQNEWALENDARLMSVYESASGESFWIITEADRSSTTILLPSEY</sequence>
<name>A0ABX5XTR3_9BACT</name>
<keyword evidence="2" id="KW-1185">Reference proteome</keyword>
<evidence type="ECO:0000313" key="1">
    <source>
        <dbReference type="EMBL" id="QDV85413.1"/>
    </source>
</evidence>
<evidence type="ECO:0008006" key="3">
    <source>
        <dbReference type="Google" id="ProtNLM"/>
    </source>
</evidence>
<proteinExistence type="predicted"/>
<reference evidence="1 2" key="1">
    <citation type="submission" date="2019-02" db="EMBL/GenBank/DDBJ databases">
        <title>Deep-cultivation of Planctomycetes and their phenomic and genomic characterization uncovers novel biology.</title>
        <authorList>
            <person name="Wiegand S."/>
            <person name="Jogler M."/>
            <person name="Boedeker C."/>
            <person name="Pinto D."/>
            <person name="Vollmers J."/>
            <person name="Rivas-Marin E."/>
            <person name="Kohn T."/>
            <person name="Peeters S.H."/>
            <person name="Heuer A."/>
            <person name="Rast P."/>
            <person name="Oberbeckmann S."/>
            <person name="Bunk B."/>
            <person name="Jeske O."/>
            <person name="Meyerdierks A."/>
            <person name="Storesund J.E."/>
            <person name="Kallscheuer N."/>
            <person name="Luecker S."/>
            <person name="Lage O.M."/>
            <person name="Pohl T."/>
            <person name="Merkel B.J."/>
            <person name="Hornburger P."/>
            <person name="Mueller R.-W."/>
            <person name="Bruemmer F."/>
            <person name="Labrenz M."/>
            <person name="Spormann A.M."/>
            <person name="Op den Camp H."/>
            <person name="Overmann J."/>
            <person name="Amann R."/>
            <person name="Jetten M.S.M."/>
            <person name="Mascher T."/>
            <person name="Medema M.H."/>
            <person name="Devos D.P."/>
            <person name="Kaster A.-K."/>
            <person name="Ovreas L."/>
            <person name="Rohde M."/>
            <person name="Galperin M.Y."/>
            <person name="Jogler C."/>
        </authorList>
    </citation>
    <scope>NUCLEOTIDE SEQUENCE [LARGE SCALE GENOMIC DNA]</scope>
    <source>
        <strain evidence="1 2">TBK1r</strain>
    </source>
</reference>